<accession>A0A2N6VM54</accession>
<evidence type="ECO:0000256" key="1">
    <source>
        <dbReference type="SAM" id="MobiDB-lite"/>
    </source>
</evidence>
<protein>
    <recommendedName>
        <fullName evidence="6">Cell surface protein</fullName>
    </recommendedName>
</protein>
<evidence type="ECO:0000256" key="3">
    <source>
        <dbReference type="SAM" id="SignalP"/>
    </source>
</evidence>
<feature type="transmembrane region" description="Helical" evidence="2">
    <location>
        <begin position="297"/>
        <end position="318"/>
    </location>
</feature>
<feature type="region of interest" description="Disordered" evidence="1">
    <location>
        <begin position="265"/>
        <end position="292"/>
    </location>
</feature>
<keyword evidence="2" id="KW-1133">Transmembrane helix</keyword>
<feature type="chain" id="PRO_5039091764" description="Cell surface protein" evidence="3">
    <location>
        <begin position="26"/>
        <end position="334"/>
    </location>
</feature>
<dbReference type="NCBIfam" id="TIGR03769">
    <property type="entry name" value="P_ac_wall_RPT"/>
    <property type="match status" value="1"/>
</dbReference>
<keyword evidence="2" id="KW-0472">Membrane</keyword>
<evidence type="ECO:0000256" key="2">
    <source>
        <dbReference type="SAM" id="Phobius"/>
    </source>
</evidence>
<evidence type="ECO:0000313" key="4">
    <source>
        <dbReference type="EMBL" id="PMD05204.1"/>
    </source>
</evidence>
<comment type="caution">
    <text evidence="4">The sequence shown here is derived from an EMBL/GenBank/DDBJ whole genome shotgun (WGS) entry which is preliminary data.</text>
</comment>
<sequence length="334" mass="35396">MPDMKAIRLTAIACTLLAVGVMSPAAVTVSSTLTATAAHATGNQPSGNGAEDEEEKLKQNVSDSEELSEDQATIDAGHVDIGPRLTDGKTELVARDDTANPPVWRHLDKTVLKVVDQGGKIQMPDDEQYSFIPANAGDDVWVIPQVEQPGVVWLGWNTQNPSFVNEVDGNVTLSLRGVQGPGDMVVYLQNGGFGAPQVVWDDQQRDASVDLNTHTHANWVFTKPGEYLVKMSVSAKTTSGEKLEDTQTIRLAVGDQADVDKAASMQWEGSDDASNESGQNENSEDNKAAGKSDGNSALPLIAGGVGGVFLIAVISVVVMSANARKRKKAAGMDE</sequence>
<keyword evidence="3" id="KW-0732">Signal</keyword>
<dbReference type="AlphaFoldDB" id="A0A2N6VM54"/>
<reference evidence="4 5" key="1">
    <citation type="submission" date="2017-09" db="EMBL/GenBank/DDBJ databases">
        <title>Bacterial strain isolated from the female urinary microbiota.</title>
        <authorList>
            <person name="Thomas-White K."/>
            <person name="Kumar N."/>
            <person name="Forster S."/>
            <person name="Putonti C."/>
            <person name="Lawley T."/>
            <person name="Wolfe A.J."/>
        </authorList>
    </citation>
    <scope>NUCLEOTIDE SEQUENCE [LARGE SCALE GENOMIC DNA]</scope>
    <source>
        <strain evidence="4 5">UMB1301</strain>
    </source>
</reference>
<dbReference type="EMBL" id="PNHK01000003">
    <property type="protein sequence ID" value="PMD05204.1"/>
    <property type="molecule type" value="Genomic_DNA"/>
</dbReference>
<keyword evidence="2" id="KW-0812">Transmembrane</keyword>
<organism evidence="4 5">
    <name type="scientific">Brevibacterium paucivorans</name>
    <dbReference type="NCBI Taxonomy" id="170994"/>
    <lineage>
        <taxon>Bacteria</taxon>
        <taxon>Bacillati</taxon>
        <taxon>Actinomycetota</taxon>
        <taxon>Actinomycetes</taxon>
        <taxon>Micrococcales</taxon>
        <taxon>Brevibacteriaceae</taxon>
        <taxon>Brevibacterium</taxon>
    </lineage>
</organism>
<gene>
    <name evidence="4" type="ORF">CJ199_08975</name>
</gene>
<dbReference type="Proteomes" id="UP000235598">
    <property type="component" value="Unassembled WGS sequence"/>
</dbReference>
<evidence type="ECO:0008006" key="6">
    <source>
        <dbReference type="Google" id="ProtNLM"/>
    </source>
</evidence>
<feature type="region of interest" description="Disordered" evidence="1">
    <location>
        <begin position="39"/>
        <end position="82"/>
    </location>
</feature>
<feature type="signal peptide" evidence="3">
    <location>
        <begin position="1"/>
        <end position="25"/>
    </location>
</feature>
<dbReference type="InterPro" id="IPR022435">
    <property type="entry name" value="Surface-anchored_actinobac"/>
</dbReference>
<name>A0A2N6VM54_9MICO</name>
<dbReference type="NCBIfam" id="NF038134">
    <property type="entry name" value="choice_anch_M"/>
    <property type="match status" value="1"/>
</dbReference>
<proteinExistence type="predicted"/>
<evidence type="ECO:0000313" key="5">
    <source>
        <dbReference type="Proteomes" id="UP000235598"/>
    </source>
</evidence>
<dbReference type="OrthoDB" id="4424311at2"/>